<dbReference type="GO" id="GO:0005524">
    <property type="term" value="F:ATP binding"/>
    <property type="evidence" value="ECO:0007669"/>
    <property type="project" value="UniProtKB-KW"/>
</dbReference>
<dbReference type="PIRSF" id="PIRSF037993">
    <property type="entry name" value="STPK_Pim-1"/>
    <property type="match status" value="1"/>
</dbReference>
<accession>A0A6P6L883</accession>
<keyword evidence="6" id="KW-0547">Nucleotide-binding</keyword>
<dbReference type="Gene3D" id="1.10.510.10">
    <property type="entry name" value="Transferase(Phosphotransferase) domain 1"/>
    <property type="match status" value="1"/>
</dbReference>
<dbReference type="PANTHER" id="PTHR22984:SF11">
    <property type="entry name" value="AURORA KINASE-RELATED"/>
    <property type="match status" value="1"/>
</dbReference>
<dbReference type="InterPro" id="IPR000719">
    <property type="entry name" value="Prot_kinase_dom"/>
</dbReference>
<evidence type="ECO:0000256" key="1">
    <source>
        <dbReference type="ARBA" id="ARBA00005505"/>
    </source>
</evidence>
<evidence type="ECO:0000256" key="5">
    <source>
        <dbReference type="ARBA" id="ARBA00022679"/>
    </source>
</evidence>
<protein>
    <recommendedName>
        <fullName evidence="2">non-specific serine/threonine protein kinase</fullName>
        <ecNumber evidence="2">2.7.11.1</ecNumber>
    </recommendedName>
</protein>
<keyword evidence="8 12" id="KW-0067">ATP-binding</keyword>
<dbReference type="AlphaFoldDB" id="A0A6P6L883"/>
<evidence type="ECO:0000256" key="8">
    <source>
        <dbReference type="ARBA" id="ARBA00022840"/>
    </source>
</evidence>
<dbReference type="PROSITE" id="PS50011">
    <property type="entry name" value="PROTEIN_KINASE_DOM"/>
    <property type="match status" value="1"/>
</dbReference>
<dbReference type="InterPro" id="IPR011009">
    <property type="entry name" value="Kinase-like_dom_sf"/>
</dbReference>
<keyword evidence="3" id="KW-0723">Serine/threonine-protein kinase</keyword>
<evidence type="ECO:0000256" key="7">
    <source>
        <dbReference type="ARBA" id="ARBA00022777"/>
    </source>
</evidence>
<comment type="catalytic activity">
    <reaction evidence="10">
        <text>L-seryl-[protein] + ATP = O-phospho-L-seryl-[protein] + ADP + H(+)</text>
        <dbReference type="Rhea" id="RHEA:17989"/>
        <dbReference type="Rhea" id="RHEA-COMP:9863"/>
        <dbReference type="Rhea" id="RHEA-COMP:11604"/>
        <dbReference type="ChEBI" id="CHEBI:15378"/>
        <dbReference type="ChEBI" id="CHEBI:29999"/>
        <dbReference type="ChEBI" id="CHEBI:30616"/>
        <dbReference type="ChEBI" id="CHEBI:83421"/>
        <dbReference type="ChEBI" id="CHEBI:456216"/>
        <dbReference type="EC" id="2.7.11.1"/>
    </reaction>
</comment>
<evidence type="ECO:0000256" key="6">
    <source>
        <dbReference type="ARBA" id="ARBA00022741"/>
    </source>
</evidence>
<dbReference type="EC" id="2.7.11.1" evidence="2"/>
<evidence type="ECO:0000313" key="15">
    <source>
        <dbReference type="RefSeq" id="XP_026080750.1"/>
    </source>
</evidence>
<proteinExistence type="inferred from homology"/>
<dbReference type="SUPFAM" id="SSF56112">
    <property type="entry name" value="Protein kinase-like (PK-like)"/>
    <property type="match status" value="1"/>
</dbReference>
<name>A0A6P6L883_CARAU</name>
<dbReference type="GO" id="GO:0007346">
    <property type="term" value="P:regulation of mitotic cell cycle"/>
    <property type="evidence" value="ECO:0007669"/>
    <property type="project" value="TreeGrafter"/>
</dbReference>
<reference evidence="15" key="1">
    <citation type="submission" date="2025-08" db="UniProtKB">
        <authorList>
            <consortium name="RefSeq"/>
        </authorList>
    </citation>
    <scope>IDENTIFICATION</scope>
    <source>
        <strain evidence="15">Wakin</strain>
        <tissue evidence="15">Muscle</tissue>
    </source>
</reference>
<comment type="similarity">
    <text evidence="1">Belongs to the protein kinase superfamily. CAMK Ser/Thr protein kinase family. PIM subfamily.</text>
</comment>
<feature type="domain" description="Protein kinase" evidence="13">
    <location>
        <begin position="1"/>
        <end position="203"/>
    </location>
</feature>
<evidence type="ECO:0000256" key="3">
    <source>
        <dbReference type="ARBA" id="ARBA00022527"/>
    </source>
</evidence>
<dbReference type="Pfam" id="PF00069">
    <property type="entry name" value="Pkinase"/>
    <property type="match status" value="1"/>
</dbReference>
<feature type="binding site" evidence="12">
    <location>
        <position position="31"/>
    </location>
    <ligand>
        <name>ATP</name>
        <dbReference type="ChEBI" id="CHEBI:30616"/>
    </ligand>
</feature>
<dbReference type="PANTHER" id="PTHR22984">
    <property type="entry name" value="SERINE/THREONINE-PROTEIN KINASE PIM"/>
    <property type="match status" value="1"/>
</dbReference>
<evidence type="ECO:0000256" key="2">
    <source>
        <dbReference type="ARBA" id="ARBA00012513"/>
    </source>
</evidence>
<organism evidence="14 15">
    <name type="scientific">Carassius auratus</name>
    <name type="common">Goldfish</name>
    <dbReference type="NCBI Taxonomy" id="7957"/>
    <lineage>
        <taxon>Eukaryota</taxon>
        <taxon>Metazoa</taxon>
        <taxon>Chordata</taxon>
        <taxon>Craniata</taxon>
        <taxon>Vertebrata</taxon>
        <taxon>Euteleostomi</taxon>
        <taxon>Actinopterygii</taxon>
        <taxon>Neopterygii</taxon>
        <taxon>Teleostei</taxon>
        <taxon>Ostariophysi</taxon>
        <taxon>Cypriniformes</taxon>
        <taxon>Cyprinidae</taxon>
        <taxon>Cyprininae</taxon>
        <taxon>Carassius</taxon>
    </lineage>
</organism>
<dbReference type="KEGG" id="caua:113057542"/>
<dbReference type="GO" id="GO:0004674">
    <property type="term" value="F:protein serine/threonine kinase activity"/>
    <property type="evidence" value="ECO:0007669"/>
    <property type="project" value="UniProtKB-KW"/>
</dbReference>
<keyword evidence="14" id="KW-1185">Reference proteome</keyword>
<evidence type="ECO:0000256" key="12">
    <source>
        <dbReference type="PIRSR" id="PIRSR037993-2"/>
    </source>
</evidence>
<evidence type="ECO:0000313" key="14">
    <source>
        <dbReference type="Proteomes" id="UP000515129"/>
    </source>
</evidence>
<dbReference type="InterPro" id="IPR051138">
    <property type="entry name" value="PIM_Ser/Thr_kinase"/>
</dbReference>
<dbReference type="InterPro" id="IPR017348">
    <property type="entry name" value="PIM1/2/3"/>
</dbReference>
<sequence>MLTMRQGPISPYVIQLYEWFEHPQVFTLVMENPDPCESLLDFINKNPNMNETTARLIMCQAVQAVQHCIECGVFHNDIHPDNILLRKHTLEIKLIDFGCGHLLSSNGYDRSQYRGIQAYFPPELFTCGRFYAVSTNVWALGVLLYEMVNTCSPFCNITEIKQAEIRFENPDLSKECRDLIVQCLNRDPTERLTLEQILQHDWFKTVDLEESEDSNSIGFKVEPV</sequence>
<evidence type="ECO:0000256" key="10">
    <source>
        <dbReference type="ARBA" id="ARBA00048679"/>
    </source>
</evidence>
<dbReference type="OrthoDB" id="8596411at2759"/>
<keyword evidence="5" id="KW-0808">Transferase</keyword>
<dbReference type="FunFam" id="1.10.510.10:FF:000649">
    <property type="entry name" value="Si:dkey-34d22.3"/>
    <property type="match status" value="1"/>
</dbReference>
<dbReference type="Proteomes" id="UP000515129">
    <property type="component" value="Chromosome 38"/>
</dbReference>
<comment type="catalytic activity">
    <reaction evidence="9">
        <text>L-threonyl-[protein] + ATP = O-phospho-L-threonyl-[protein] + ADP + H(+)</text>
        <dbReference type="Rhea" id="RHEA:46608"/>
        <dbReference type="Rhea" id="RHEA-COMP:11060"/>
        <dbReference type="Rhea" id="RHEA-COMP:11605"/>
        <dbReference type="ChEBI" id="CHEBI:15378"/>
        <dbReference type="ChEBI" id="CHEBI:30013"/>
        <dbReference type="ChEBI" id="CHEBI:30616"/>
        <dbReference type="ChEBI" id="CHEBI:61977"/>
        <dbReference type="ChEBI" id="CHEBI:456216"/>
        <dbReference type="EC" id="2.7.11.1"/>
    </reaction>
</comment>
<feature type="active site" description="Proton acceptor" evidence="11">
    <location>
        <position position="77"/>
    </location>
</feature>
<dbReference type="GeneID" id="113057542"/>
<evidence type="ECO:0000256" key="9">
    <source>
        <dbReference type="ARBA" id="ARBA00047899"/>
    </source>
</evidence>
<evidence type="ECO:0000259" key="13">
    <source>
        <dbReference type="PROSITE" id="PS50011"/>
    </source>
</evidence>
<dbReference type="RefSeq" id="XP_026080750.1">
    <property type="nucleotide sequence ID" value="XM_026224965.1"/>
</dbReference>
<keyword evidence="4" id="KW-0597">Phosphoprotein</keyword>
<evidence type="ECO:0000256" key="11">
    <source>
        <dbReference type="PIRSR" id="PIRSR037993-1"/>
    </source>
</evidence>
<evidence type="ECO:0000256" key="4">
    <source>
        <dbReference type="ARBA" id="ARBA00022553"/>
    </source>
</evidence>
<keyword evidence="7" id="KW-0418">Kinase</keyword>
<dbReference type="GO" id="GO:0005737">
    <property type="term" value="C:cytoplasm"/>
    <property type="evidence" value="ECO:0007669"/>
    <property type="project" value="TreeGrafter"/>
</dbReference>
<dbReference type="GO" id="GO:0043066">
    <property type="term" value="P:negative regulation of apoptotic process"/>
    <property type="evidence" value="ECO:0007669"/>
    <property type="project" value="InterPro"/>
</dbReference>
<gene>
    <name evidence="15" type="primary">LOC113057542</name>
</gene>
<dbReference type="Gene3D" id="3.30.200.20">
    <property type="entry name" value="Phosphorylase Kinase, domain 1"/>
    <property type="match status" value="1"/>
</dbReference>